<accession>A0ACB7EQV6</accession>
<proteinExistence type="predicted"/>
<dbReference type="EMBL" id="CM024812">
    <property type="protein sequence ID" value="KAG8004421.1"/>
    <property type="molecule type" value="Genomic_DNA"/>
</dbReference>
<keyword evidence="2" id="KW-1185">Reference proteome</keyword>
<protein>
    <submittedName>
        <fullName evidence="1">Coagulation factor X</fullName>
    </submittedName>
</protein>
<evidence type="ECO:0000313" key="2">
    <source>
        <dbReference type="Proteomes" id="UP000805704"/>
    </source>
</evidence>
<name>A0ACB7EQV6_NIBAL</name>
<gene>
    <name evidence="1" type="primary">F10.2</name>
    <name evidence="1" type="ORF">GBF38_008628</name>
</gene>
<reference evidence="1" key="1">
    <citation type="submission" date="2020-04" db="EMBL/GenBank/DDBJ databases">
        <title>A chromosome-scale assembly and high-density genetic map of the yellow drum (Nibea albiflora) genome.</title>
        <authorList>
            <person name="Xu D."/>
            <person name="Zhang W."/>
            <person name="Chen R."/>
            <person name="Tan P."/>
            <person name="Wang L."/>
            <person name="Song H."/>
            <person name="Tian L."/>
            <person name="Zhu Q."/>
            <person name="Wang B."/>
        </authorList>
    </citation>
    <scope>NUCLEOTIDE SEQUENCE</scope>
    <source>
        <strain evidence="1">ZJHYS-2018</strain>
    </source>
</reference>
<evidence type="ECO:0000313" key="1">
    <source>
        <dbReference type="EMBL" id="KAG8004421.1"/>
    </source>
</evidence>
<sequence length="537" mass="58853">MAASIMSARCRASVPFRFLLGCFLQVLIQGEVFRAPQAHSVFLRSKRANLYLVEEILQGNLERECYEELCSYEEARECFENNEKTLWAFADGDQCDPNPCLNGGNCTDKVGGFQCSCDASHYGPVCELEAVADLGDSVLPPVAPQITECPTEGPTACHQLCTASKHTFTCSCMPGFKLHTDGRSCQPEVEFPCGRLPDKFNATASVCHHGDCPWQVSLFNSRGVELCSGVVLGRFSVLTAARCLFLDSGSNLQPSNFYVVTGDKKVIVPVQVLFIHNRFHLHHHDHDLVLLKLASPLRFGPTLIHLCLPTKDFSENILMHPGRTGIVERQGVSRTQKLVYMMLDECRSQLNVSHPLSNKMFCMRRQNGAAGNRNRVYRSPNGPSKYQNGAQQMLNRHNDTQESPNRPVGNQNGTQERLNGHTVNQSHTHGSQSGAPGTPNGVENNDPSKIGEASGASDSPKVRGKHCVGLLPGTPVATVDRGTAFLTGVLVSSSAGCDGGGGLVFTKLSRYLGWMRPKLEAFEDHMTTQVSQYPEMR</sequence>
<comment type="caution">
    <text evidence="1">The sequence shown here is derived from an EMBL/GenBank/DDBJ whole genome shotgun (WGS) entry which is preliminary data.</text>
</comment>
<dbReference type="Proteomes" id="UP000805704">
    <property type="component" value="Chromosome 24"/>
</dbReference>
<organism evidence="1 2">
    <name type="scientific">Nibea albiflora</name>
    <name type="common">Yellow drum</name>
    <name type="synonym">Corvina albiflora</name>
    <dbReference type="NCBI Taxonomy" id="240163"/>
    <lineage>
        <taxon>Eukaryota</taxon>
        <taxon>Metazoa</taxon>
        <taxon>Chordata</taxon>
        <taxon>Craniata</taxon>
        <taxon>Vertebrata</taxon>
        <taxon>Euteleostomi</taxon>
        <taxon>Actinopterygii</taxon>
        <taxon>Neopterygii</taxon>
        <taxon>Teleostei</taxon>
        <taxon>Neoteleostei</taxon>
        <taxon>Acanthomorphata</taxon>
        <taxon>Eupercaria</taxon>
        <taxon>Sciaenidae</taxon>
        <taxon>Nibea</taxon>
    </lineage>
</organism>